<dbReference type="SUPFAM" id="SSF49344">
    <property type="entry name" value="CBD9-like"/>
    <property type="match status" value="1"/>
</dbReference>
<dbReference type="Gene3D" id="2.60.40.1210">
    <property type="entry name" value="Cellobiose dehydrogenase, cytochrome domain"/>
    <property type="match status" value="2"/>
</dbReference>
<dbReference type="InterPro" id="IPR053208">
    <property type="entry name" value="GMC_Oxidoreductase_CD"/>
</dbReference>
<gene>
    <name evidence="3" type="ORF">CTRI78_v005032</name>
</gene>
<dbReference type="PANTHER" id="PTHR47190">
    <property type="entry name" value="DEHYDROGENASE, PUTATIVE-RELATED"/>
    <property type="match status" value="1"/>
</dbReference>
<dbReference type="STRING" id="5466.A0A4R8RFH7"/>
<feature type="domain" description="Cellobiose dehydrogenase-like cytochrome" evidence="2">
    <location>
        <begin position="52"/>
        <end position="151"/>
    </location>
</feature>
<reference evidence="3 4" key="1">
    <citation type="submission" date="2018-12" db="EMBL/GenBank/DDBJ databases">
        <title>Genome sequence and assembly of Colletotrichum trifolii.</title>
        <authorList>
            <person name="Gan P."/>
            <person name="Shirasu K."/>
        </authorList>
    </citation>
    <scope>NUCLEOTIDE SEQUENCE [LARGE SCALE GENOMIC DNA]</scope>
    <source>
        <strain evidence="3 4">543-2</strain>
    </source>
</reference>
<sequence>MERFFGARTSFAFGMALPEQASGSYIGQMSFPLVNGAGWGAVGLTGDMEGNYGTNEDNPPEVKGAFAVRPIAEGVSVNATALTYTYLCENCLDAALGLGPEGTNANAVMGWALSEKAVQNPTNPGARLGFHERGFGPFTARLGSAKSARFATVAGAAGQPVASSNRAVAVTPNAFKDGSDDDDDNKKQGGKKGGGGEKKDDDEKDD</sequence>
<evidence type="ECO:0000313" key="4">
    <source>
        <dbReference type="Proteomes" id="UP000295703"/>
    </source>
</evidence>
<proteinExistence type="predicted"/>
<evidence type="ECO:0000259" key="2">
    <source>
        <dbReference type="Pfam" id="PF16010"/>
    </source>
</evidence>
<dbReference type="Proteomes" id="UP000295703">
    <property type="component" value="Unassembled WGS sequence"/>
</dbReference>
<dbReference type="Pfam" id="PF16010">
    <property type="entry name" value="CDH-cyt"/>
    <property type="match status" value="2"/>
</dbReference>
<feature type="region of interest" description="Disordered" evidence="1">
    <location>
        <begin position="161"/>
        <end position="206"/>
    </location>
</feature>
<dbReference type="CDD" id="cd09630">
    <property type="entry name" value="CDH_like_cytochrome"/>
    <property type="match status" value="1"/>
</dbReference>
<evidence type="ECO:0000256" key="1">
    <source>
        <dbReference type="SAM" id="MobiDB-lite"/>
    </source>
</evidence>
<feature type="compositionally biased region" description="Basic and acidic residues" evidence="1">
    <location>
        <begin position="194"/>
        <end position="206"/>
    </location>
</feature>
<protein>
    <recommendedName>
        <fullName evidence="2">Cellobiose dehydrogenase-like cytochrome domain-containing protein</fullName>
    </recommendedName>
</protein>
<comment type="caution">
    <text evidence="3">The sequence shown here is derived from an EMBL/GenBank/DDBJ whole genome shotgun (WGS) entry which is preliminary data.</text>
</comment>
<dbReference type="PANTHER" id="PTHR47190:SF1">
    <property type="entry name" value="GLUCOSE-METHANOL-CHOLINE OXIDOREDUCTASE N-TERMINAL DOMAIN-CONTAINING PROTEIN"/>
    <property type="match status" value="1"/>
</dbReference>
<keyword evidence="4" id="KW-1185">Reference proteome</keyword>
<accession>A0A4R8RFH7</accession>
<dbReference type="InterPro" id="IPR015920">
    <property type="entry name" value="Cellobiose_DH-like_cyt"/>
</dbReference>
<organism evidence="3 4">
    <name type="scientific">Colletotrichum trifolii</name>
    <dbReference type="NCBI Taxonomy" id="5466"/>
    <lineage>
        <taxon>Eukaryota</taxon>
        <taxon>Fungi</taxon>
        <taxon>Dikarya</taxon>
        <taxon>Ascomycota</taxon>
        <taxon>Pezizomycotina</taxon>
        <taxon>Sordariomycetes</taxon>
        <taxon>Hypocreomycetidae</taxon>
        <taxon>Glomerellales</taxon>
        <taxon>Glomerellaceae</taxon>
        <taxon>Colletotrichum</taxon>
        <taxon>Colletotrichum orbiculare species complex</taxon>
    </lineage>
</organism>
<feature type="domain" description="Cellobiose dehydrogenase-like cytochrome" evidence="2">
    <location>
        <begin position="4"/>
        <end position="51"/>
    </location>
</feature>
<dbReference type="AlphaFoldDB" id="A0A4R8RFH7"/>
<name>A0A4R8RFH7_COLTR</name>
<evidence type="ECO:0000313" key="3">
    <source>
        <dbReference type="EMBL" id="TDZ59776.1"/>
    </source>
</evidence>
<dbReference type="EMBL" id="RYZW01000040">
    <property type="protein sequence ID" value="TDZ59776.1"/>
    <property type="molecule type" value="Genomic_DNA"/>
</dbReference>